<reference evidence="1" key="1">
    <citation type="submission" date="2018-05" db="EMBL/GenBank/DDBJ databases">
        <authorList>
            <person name="Lanie J.A."/>
            <person name="Ng W.-L."/>
            <person name="Kazmierczak K.M."/>
            <person name="Andrzejewski T.M."/>
            <person name="Davidsen T.M."/>
            <person name="Wayne K.J."/>
            <person name="Tettelin H."/>
            <person name="Glass J.I."/>
            <person name="Rusch D."/>
            <person name="Podicherti R."/>
            <person name="Tsui H.-C.T."/>
            <person name="Winkler M.E."/>
        </authorList>
    </citation>
    <scope>NUCLEOTIDE SEQUENCE</scope>
</reference>
<dbReference type="EMBL" id="UINC01044438">
    <property type="protein sequence ID" value="SVB49913.1"/>
    <property type="molecule type" value="Genomic_DNA"/>
</dbReference>
<gene>
    <name evidence="1" type="ORF">METZ01_LOCUS202767</name>
</gene>
<sequence length="26" mass="3149">MQMPNQKDWCRENKKILNVYNGILVI</sequence>
<name>A0A382EIZ8_9ZZZZ</name>
<accession>A0A382EIZ8</accession>
<evidence type="ECO:0000313" key="1">
    <source>
        <dbReference type="EMBL" id="SVB49913.1"/>
    </source>
</evidence>
<dbReference type="AlphaFoldDB" id="A0A382EIZ8"/>
<proteinExistence type="predicted"/>
<protein>
    <submittedName>
        <fullName evidence="1">Uncharacterized protein</fullName>
    </submittedName>
</protein>
<organism evidence="1">
    <name type="scientific">marine metagenome</name>
    <dbReference type="NCBI Taxonomy" id="408172"/>
    <lineage>
        <taxon>unclassified sequences</taxon>
        <taxon>metagenomes</taxon>
        <taxon>ecological metagenomes</taxon>
    </lineage>
</organism>